<gene>
    <name evidence="2" type="ORF">V0R53_14780</name>
</gene>
<dbReference type="PROSITE" id="PS50887">
    <property type="entry name" value="GGDEF"/>
    <property type="match status" value="1"/>
</dbReference>
<evidence type="ECO:0000259" key="1">
    <source>
        <dbReference type="PROSITE" id="PS50887"/>
    </source>
</evidence>
<dbReference type="InterPro" id="IPR043128">
    <property type="entry name" value="Rev_trsase/Diguanyl_cyclase"/>
</dbReference>
<sequence>MAQDKVRNSTRGALAFLDLNDFKVINDRNGPAIGDQVLTFTAKQLKQMLRPADTTSQG</sequence>
<keyword evidence="3" id="KW-1185">Reference proteome</keyword>
<evidence type="ECO:0000313" key="3">
    <source>
        <dbReference type="Proteomes" id="UP001307839"/>
    </source>
</evidence>
<accession>A0AB35WSG8</accession>
<dbReference type="InterPro" id="IPR000160">
    <property type="entry name" value="GGDEF_dom"/>
</dbReference>
<feature type="domain" description="GGDEF" evidence="1">
    <location>
        <begin position="10"/>
        <end position="58"/>
    </location>
</feature>
<dbReference type="Proteomes" id="UP001307839">
    <property type="component" value="Unassembled WGS sequence"/>
</dbReference>
<dbReference type="SUPFAM" id="SSF55073">
    <property type="entry name" value="Nucleotide cyclase"/>
    <property type="match status" value="1"/>
</dbReference>
<dbReference type="Pfam" id="PF00990">
    <property type="entry name" value="GGDEF"/>
    <property type="match status" value="1"/>
</dbReference>
<dbReference type="AlphaFoldDB" id="A0AB35WSG8"/>
<dbReference type="RefSeq" id="WP_136478136.1">
    <property type="nucleotide sequence ID" value="NZ_JAZDCU010000008.1"/>
</dbReference>
<dbReference type="GO" id="GO:0052621">
    <property type="term" value="F:diguanylate cyclase activity"/>
    <property type="evidence" value="ECO:0007669"/>
    <property type="project" value="UniProtKB-EC"/>
</dbReference>
<dbReference type="EC" id="2.7.7.65" evidence="2"/>
<keyword evidence="2" id="KW-0808">Transferase</keyword>
<keyword evidence="2" id="KW-0548">Nucleotidyltransferase</keyword>
<dbReference type="InterPro" id="IPR052163">
    <property type="entry name" value="DGC-Regulatory_Protein"/>
</dbReference>
<protein>
    <submittedName>
        <fullName evidence="2">Diguanylate cyclase</fullName>
        <ecNumber evidence="2">2.7.7.65</ecNumber>
    </submittedName>
</protein>
<evidence type="ECO:0000313" key="2">
    <source>
        <dbReference type="EMBL" id="MEE1867655.1"/>
    </source>
</evidence>
<comment type="caution">
    <text evidence="2">The sequence shown here is derived from an EMBL/GenBank/DDBJ whole genome shotgun (WGS) entry which is preliminary data.</text>
</comment>
<organism evidence="2 3">
    <name type="scientific">Pseudomonas auratipiscis</name>
    <dbReference type="NCBI Taxonomy" id="3115853"/>
    <lineage>
        <taxon>Bacteria</taxon>
        <taxon>Pseudomonadati</taxon>
        <taxon>Pseudomonadota</taxon>
        <taxon>Gammaproteobacteria</taxon>
        <taxon>Pseudomonadales</taxon>
        <taxon>Pseudomonadaceae</taxon>
        <taxon>Pseudomonas</taxon>
    </lineage>
</organism>
<name>A0AB35WSG8_9PSED</name>
<dbReference type="NCBIfam" id="TIGR00254">
    <property type="entry name" value="GGDEF"/>
    <property type="match status" value="1"/>
</dbReference>
<dbReference type="EMBL" id="JAZDQP010000009">
    <property type="protein sequence ID" value="MEE1867655.1"/>
    <property type="molecule type" value="Genomic_DNA"/>
</dbReference>
<dbReference type="Gene3D" id="3.30.70.270">
    <property type="match status" value="1"/>
</dbReference>
<reference evidence="2 3" key="1">
    <citation type="submission" date="2024-01" db="EMBL/GenBank/DDBJ databases">
        <title>Unpublished Manusciprt.</title>
        <authorList>
            <person name="Duman M."/>
            <person name="Valdes E.G."/>
            <person name="Ajmi N."/>
            <person name="Altun S."/>
            <person name="Saticioglu I.B."/>
        </authorList>
    </citation>
    <scope>NUCLEOTIDE SEQUENCE [LARGE SCALE GENOMIC DNA]</scope>
    <source>
        <strain evidence="2 3">120P</strain>
    </source>
</reference>
<dbReference type="PANTHER" id="PTHR46663:SF2">
    <property type="entry name" value="GGDEF DOMAIN-CONTAINING PROTEIN"/>
    <property type="match status" value="1"/>
</dbReference>
<dbReference type="InterPro" id="IPR029787">
    <property type="entry name" value="Nucleotide_cyclase"/>
</dbReference>
<dbReference type="PANTHER" id="PTHR46663">
    <property type="entry name" value="DIGUANYLATE CYCLASE DGCT-RELATED"/>
    <property type="match status" value="1"/>
</dbReference>
<proteinExistence type="predicted"/>